<dbReference type="EMBL" id="JADOGI010000244">
    <property type="protein sequence ID" value="MBF8192949.1"/>
    <property type="molecule type" value="Genomic_DNA"/>
</dbReference>
<feature type="region of interest" description="Disordered" evidence="1">
    <location>
        <begin position="1"/>
        <end position="27"/>
    </location>
</feature>
<keyword evidence="3" id="KW-1185">Reference proteome</keyword>
<accession>A0A931F2G7</accession>
<comment type="caution">
    <text evidence="2">The sequence shown here is derived from an EMBL/GenBank/DDBJ whole genome shotgun (WGS) entry which is preliminary data.</text>
</comment>
<dbReference type="RefSeq" id="WP_195901832.1">
    <property type="nucleotide sequence ID" value="NZ_JADOGI010000244.1"/>
</dbReference>
<evidence type="ECO:0000256" key="1">
    <source>
        <dbReference type="SAM" id="MobiDB-lite"/>
    </source>
</evidence>
<organism evidence="2 3">
    <name type="scientific">Nonomuraea cypriaca</name>
    <dbReference type="NCBI Taxonomy" id="1187855"/>
    <lineage>
        <taxon>Bacteria</taxon>
        <taxon>Bacillati</taxon>
        <taxon>Actinomycetota</taxon>
        <taxon>Actinomycetes</taxon>
        <taxon>Streptosporangiales</taxon>
        <taxon>Streptosporangiaceae</taxon>
        <taxon>Nonomuraea</taxon>
    </lineage>
</organism>
<dbReference type="AlphaFoldDB" id="A0A931F2G7"/>
<gene>
    <name evidence="2" type="ORF">ITP53_46195</name>
</gene>
<protein>
    <submittedName>
        <fullName evidence="2">Uncharacterized protein</fullName>
    </submittedName>
</protein>
<name>A0A931F2G7_9ACTN</name>
<evidence type="ECO:0000313" key="2">
    <source>
        <dbReference type="EMBL" id="MBF8192949.1"/>
    </source>
</evidence>
<evidence type="ECO:0000313" key="3">
    <source>
        <dbReference type="Proteomes" id="UP000605361"/>
    </source>
</evidence>
<proteinExistence type="predicted"/>
<dbReference type="Proteomes" id="UP000605361">
    <property type="component" value="Unassembled WGS sequence"/>
</dbReference>
<sequence>MRLDGQQPDVAFAREQPVKGIGGADSVSIGPDRSALTVLTNSSVREEDISPI</sequence>
<reference evidence="2" key="1">
    <citation type="submission" date="2020-11" db="EMBL/GenBank/DDBJ databases">
        <title>Whole-genome analyses of Nonomuraea sp. K274.</title>
        <authorList>
            <person name="Veyisoglu A."/>
        </authorList>
    </citation>
    <scope>NUCLEOTIDE SEQUENCE</scope>
    <source>
        <strain evidence="2">K274</strain>
    </source>
</reference>